<feature type="region of interest" description="Disordered" evidence="1">
    <location>
        <begin position="1"/>
        <end position="26"/>
    </location>
</feature>
<accession>A0A0F9KLW9</accession>
<name>A0A0F9KLW9_9ZZZZ</name>
<sequence>PFTPPVQPSRTSLVLDLPPPVSPRRRRLPSNPFLDLLTKGLRVGGGLLKPAQFKQGGATFRGFQFNRKF</sequence>
<organism evidence="2">
    <name type="scientific">marine sediment metagenome</name>
    <dbReference type="NCBI Taxonomy" id="412755"/>
    <lineage>
        <taxon>unclassified sequences</taxon>
        <taxon>metagenomes</taxon>
        <taxon>ecological metagenomes</taxon>
    </lineage>
</organism>
<feature type="non-terminal residue" evidence="2">
    <location>
        <position position="1"/>
    </location>
</feature>
<dbReference type="AlphaFoldDB" id="A0A0F9KLW9"/>
<proteinExistence type="predicted"/>
<reference evidence="2" key="1">
    <citation type="journal article" date="2015" name="Nature">
        <title>Complex archaea that bridge the gap between prokaryotes and eukaryotes.</title>
        <authorList>
            <person name="Spang A."/>
            <person name="Saw J.H."/>
            <person name="Jorgensen S.L."/>
            <person name="Zaremba-Niedzwiedzka K."/>
            <person name="Martijn J."/>
            <person name="Lind A.E."/>
            <person name="van Eijk R."/>
            <person name="Schleper C."/>
            <person name="Guy L."/>
            <person name="Ettema T.J."/>
        </authorList>
    </citation>
    <scope>NUCLEOTIDE SEQUENCE</scope>
</reference>
<protein>
    <submittedName>
        <fullName evidence="2">Uncharacterized protein</fullName>
    </submittedName>
</protein>
<evidence type="ECO:0000256" key="1">
    <source>
        <dbReference type="SAM" id="MobiDB-lite"/>
    </source>
</evidence>
<evidence type="ECO:0000313" key="2">
    <source>
        <dbReference type="EMBL" id="KKM82918.1"/>
    </source>
</evidence>
<comment type="caution">
    <text evidence="2">The sequence shown here is derived from an EMBL/GenBank/DDBJ whole genome shotgun (WGS) entry which is preliminary data.</text>
</comment>
<dbReference type="EMBL" id="LAZR01007791">
    <property type="protein sequence ID" value="KKM82918.1"/>
    <property type="molecule type" value="Genomic_DNA"/>
</dbReference>
<gene>
    <name evidence="2" type="ORF">LCGC14_1314530</name>
</gene>